<dbReference type="InterPro" id="IPR040652">
    <property type="entry name" value="Cry35Ab1_HTH"/>
</dbReference>
<dbReference type="Gene3D" id="1.10.10.60">
    <property type="entry name" value="Homeodomain-like"/>
    <property type="match status" value="1"/>
</dbReference>
<dbReference type="PANTHER" id="PTHR30461">
    <property type="entry name" value="DNA-INVERTASE FROM LAMBDOID PROPHAGE"/>
    <property type="match status" value="1"/>
</dbReference>
<dbReference type="Pfam" id="PF18010">
    <property type="entry name" value="HTH_49"/>
    <property type="match status" value="1"/>
</dbReference>
<dbReference type="Proteomes" id="UP000366766">
    <property type="component" value="Unassembled WGS sequence"/>
</dbReference>
<dbReference type="PANTHER" id="PTHR30461:SF2">
    <property type="entry name" value="SERINE RECOMBINASE PINE-RELATED"/>
    <property type="match status" value="1"/>
</dbReference>
<dbReference type="Pfam" id="PF00239">
    <property type="entry name" value="Resolvase"/>
    <property type="match status" value="1"/>
</dbReference>
<name>A0A564WQI7_9FIRM</name>
<dbReference type="AlphaFoldDB" id="A0A564WQI7"/>
<evidence type="ECO:0000256" key="1">
    <source>
        <dbReference type="ARBA" id="ARBA00009913"/>
    </source>
</evidence>
<feature type="domain" description="Resolvase/invertase-type recombinase catalytic" evidence="7">
    <location>
        <begin position="1"/>
        <end position="140"/>
    </location>
</feature>
<keyword evidence="4" id="KW-0233">DNA recombination</keyword>
<organism evidence="8 9">
    <name type="scientific">Blautia wexlerae</name>
    <dbReference type="NCBI Taxonomy" id="418240"/>
    <lineage>
        <taxon>Bacteria</taxon>
        <taxon>Bacillati</taxon>
        <taxon>Bacillota</taxon>
        <taxon>Clostridia</taxon>
        <taxon>Lachnospirales</taxon>
        <taxon>Lachnospiraceae</taxon>
        <taxon>Blautia</taxon>
    </lineage>
</organism>
<dbReference type="InterPro" id="IPR050639">
    <property type="entry name" value="SSR_resolvase"/>
</dbReference>
<dbReference type="SMART" id="SM00857">
    <property type="entry name" value="Resolvase"/>
    <property type="match status" value="1"/>
</dbReference>
<evidence type="ECO:0000256" key="3">
    <source>
        <dbReference type="ARBA" id="ARBA00023125"/>
    </source>
</evidence>
<dbReference type="RefSeq" id="WP_186292060.1">
    <property type="nucleotide sequence ID" value="NZ_CABHOF010000035.1"/>
</dbReference>
<evidence type="ECO:0000256" key="5">
    <source>
        <dbReference type="PIRSR" id="PIRSR606118-50"/>
    </source>
</evidence>
<dbReference type="EMBL" id="CABHOF010000035">
    <property type="protein sequence ID" value="VUX64652.1"/>
    <property type="molecule type" value="Genomic_DNA"/>
</dbReference>
<evidence type="ECO:0000256" key="2">
    <source>
        <dbReference type="ARBA" id="ARBA00022908"/>
    </source>
</evidence>
<dbReference type="PROSITE" id="PS51736">
    <property type="entry name" value="RECOMBINASES_3"/>
    <property type="match status" value="1"/>
</dbReference>
<dbReference type="InterPro" id="IPR006118">
    <property type="entry name" value="Recombinase_CS"/>
</dbReference>
<dbReference type="GO" id="GO:0003677">
    <property type="term" value="F:DNA binding"/>
    <property type="evidence" value="ECO:0007669"/>
    <property type="project" value="UniProtKB-KW"/>
</dbReference>
<dbReference type="SUPFAM" id="SSF46689">
    <property type="entry name" value="Homeodomain-like"/>
    <property type="match status" value="1"/>
</dbReference>
<keyword evidence="9" id="KW-1185">Reference proteome</keyword>
<dbReference type="InterPro" id="IPR036162">
    <property type="entry name" value="Resolvase-like_N_sf"/>
</dbReference>
<evidence type="ECO:0000256" key="6">
    <source>
        <dbReference type="PROSITE-ProRule" id="PRU10137"/>
    </source>
</evidence>
<accession>A0A564WQI7</accession>
<sequence>MIYGYCRVSTKRQAKDGNSLDAQEQEILSKYSDAHIYKEAYTGTTTDRPVFNEVIQQMQENDLLVVSKLDRLARNTEEGIKIVKNLFLKKCSVHVLNVGLLEDTAMGQFFITTLLAVAELERNQIIERCQTGKAIARQNPDFTEGRPKKYSRQQVQHALDLLESHSYKQVEQMTGISKSTLIRAKKALK</sequence>
<feature type="active site" description="O-(5'-phospho-DNA)-serine intermediate" evidence="5 6">
    <location>
        <position position="9"/>
    </location>
</feature>
<keyword evidence="3" id="KW-0238">DNA-binding</keyword>
<reference evidence="8 9" key="1">
    <citation type="submission" date="2019-07" db="EMBL/GenBank/DDBJ databases">
        <authorList>
            <person name="Chang H.-W."/>
            <person name="Raman A."/>
            <person name="Venkatesh S."/>
            <person name="Gehrig J."/>
        </authorList>
    </citation>
    <scope>NUCLEOTIDE SEQUENCE [LARGE SCALE GENOMIC DNA]</scope>
    <source>
        <strain evidence="8">Blautia_wexlerae_LFYP_14</strain>
    </source>
</reference>
<dbReference type="GO" id="GO:0000150">
    <property type="term" value="F:DNA strand exchange activity"/>
    <property type="evidence" value="ECO:0007669"/>
    <property type="project" value="InterPro"/>
</dbReference>
<evidence type="ECO:0000256" key="4">
    <source>
        <dbReference type="ARBA" id="ARBA00023172"/>
    </source>
</evidence>
<comment type="similarity">
    <text evidence="1">Belongs to the site-specific recombinase resolvase family.</text>
</comment>
<evidence type="ECO:0000259" key="7">
    <source>
        <dbReference type="PROSITE" id="PS51736"/>
    </source>
</evidence>
<dbReference type="Gene3D" id="3.40.50.1390">
    <property type="entry name" value="Resolvase, N-terminal catalytic domain"/>
    <property type="match status" value="1"/>
</dbReference>
<keyword evidence="2" id="KW-0229">DNA integration</keyword>
<proteinExistence type="inferred from homology"/>
<dbReference type="SUPFAM" id="SSF53041">
    <property type="entry name" value="Resolvase-like"/>
    <property type="match status" value="1"/>
</dbReference>
<gene>
    <name evidence="8" type="primary">hin_2</name>
    <name evidence="8" type="ORF">BWLFYP14_01505</name>
</gene>
<evidence type="ECO:0000313" key="9">
    <source>
        <dbReference type="Proteomes" id="UP000366766"/>
    </source>
</evidence>
<dbReference type="GO" id="GO:0015074">
    <property type="term" value="P:DNA integration"/>
    <property type="evidence" value="ECO:0007669"/>
    <property type="project" value="UniProtKB-KW"/>
</dbReference>
<dbReference type="InterPro" id="IPR009057">
    <property type="entry name" value="Homeodomain-like_sf"/>
</dbReference>
<protein>
    <submittedName>
        <fullName evidence="8">DNA-invertase hin</fullName>
    </submittedName>
</protein>
<evidence type="ECO:0000313" key="8">
    <source>
        <dbReference type="EMBL" id="VUX64652.1"/>
    </source>
</evidence>
<dbReference type="CDD" id="cd03768">
    <property type="entry name" value="SR_ResInv"/>
    <property type="match status" value="1"/>
</dbReference>
<dbReference type="InterPro" id="IPR006119">
    <property type="entry name" value="Resolv_N"/>
</dbReference>
<dbReference type="PROSITE" id="PS00397">
    <property type="entry name" value="RECOMBINASES_1"/>
    <property type="match status" value="1"/>
</dbReference>